<reference evidence="2 3" key="1">
    <citation type="submission" date="2020-08" db="EMBL/GenBank/DDBJ databases">
        <title>Functional genomics of gut bacteria from endangered species of beetles.</title>
        <authorList>
            <person name="Carlos-Shanley C."/>
        </authorList>
    </citation>
    <scope>NUCLEOTIDE SEQUENCE [LARGE SCALE GENOMIC DNA]</scope>
    <source>
        <strain evidence="2 3">S00124</strain>
    </source>
</reference>
<evidence type="ECO:0000313" key="2">
    <source>
        <dbReference type="EMBL" id="MBB6577597.1"/>
    </source>
</evidence>
<protein>
    <submittedName>
        <fullName evidence="2">Uncharacterized protein</fullName>
    </submittedName>
</protein>
<accession>A0ABR6REK8</accession>
<dbReference type="Proteomes" id="UP000562492">
    <property type="component" value="Unassembled WGS sequence"/>
</dbReference>
<keyword evidence="1" id="KW-1133">Transmembrane helix</keyword>
<sequence length="165" mass="18437">MSANNASINDEAEHVATLVYPDEYSKNVNQVASVSSERILFVKRKELAMTPYELLQFPTSSLTSVRYKKRLAIWPMLIGAIFVTLVLFILTSEVAPGTRVPVGALALLLVLGGGLFLGPRRHQLTFEVNGKTLRWQSKAGDFKYKVASSQKVVDWARTRGILRER</sequence>
<keyword evidence="1" id="KW-0812">Transmembrane</keyword>
<keyword evidence="3" id="KW-1185">Reference proteome</keyword>
<keyword evidence="1" id="KW-0472">Membrane</keyword>
<name>A0ABR6REK8_9BURK</name>
<gene>
    <name evidence="2" type="ORF">HNP33_001654</name>
</gene>
<dbReference type="EMBL" id="JACHKZ010000008">
    <property type="protein sequence ID" value="MBB6577597.1"/>
    <property type="molecule type" value="Genomic_DNA"/>
</dbReference>
<organism evidence="2 3">
    <name type="scientific">Comamonas odontotermitis</name>
    <dbReference type="NCBI Taxonomy" id="379895"/>
    <lineage>
        <taxon>Bacteria</taxon>
        <taxon>Pseudomonadati</taxon>
        <taxon>Pseudomonadota</taxon>
        <taxon>Betaproteobacteria</taxon>
        <taxon>Burkholderiales</taxon>
        <taxon>Comamonadaceae</taxon>
        <taxon>Comamonas</taxon>
    </lineage>
</organism>
<comment type="caution">
    <text evidence="2">The sequence shown here is derived from an EMBL/GenBank/DDBJ whole genome shotgun (WGS) entry which is preliminary data.</text>
</comment>
<evidence type="ECO:0000256" key="1">
    <source>
        <dbReference type="SAM" id="Phobius"/>
    </source>
</evidence>
<proteinExistence type="predicted"/>
<evidence type="ECO:0000313" key="3">
    <source>
        <dbReference type="Proteomes" id="UP000562492"/>
    </source>
</evidence>
<feature type="transmembrane region" description="Helical" evidence="1">
    <location>
        <begin position="71"/>
        <end position="90"/>
    </location>
</feature>
<feature type="transmembrane region" description="Helical" evidence="1">
    <location>
        <begin position="102"/>
        <end position="118"/>
    </location>
</feature>